<keyword evidence="3" id="KW-1185">Reference proteome</keyword>
<comment type="caution">
    <text evidence="2">The sequence shown here is derived from an EMBL/GenBank/DDBJ whole genome shotgun (WGS) entry which is preliminary data.</text>
</comment>
<name>A0A3S5A9W3_9PLAT</name>
<feature type="region of interest" description="Disordered" evidence="1">
    <location>
        <begin position="45"/>
        <end position="67"/>
    </location>
</feature>
<reference evidence="2" key="1">
    <citation type="submission" date="2018-11" db="EMBL/GenBank/DDBJ databases">
        <authorList>
            <consortium name="Pathogen Informatics"/>
        </authorList>
    </citation>
    <scope>NUCLEOTIDE SEQUENCE</scope>
</reference>
<dbReference type="EMBL" id="CAAALY010037683">
    <property type="protein sequence ID" value="VEL18587.1"/>
    <property type="molecule type" value="Genomic_DNA"/>
</dbReference>
<dbReference type="Proteomes" id="UP000784294">
    <property type="component" value="Unassembled WGS sequence"/>
</dbReference>
<gene>
    <name evidence="2" type="ORF">PXEA_LOCUS12027</name>
</gene>
<sequence>MRKENAARMLPVEHFGHCFLPRGELLSRAGLASDGGQAGAELELAVSGGKPVTHRTNRDPDTASTWL</sequence>
<accession>A0A3S5A9W3</accession>
<evidence type="ECO:0000256" key="1">
    <source>
        <dbReference type="SAM" id="MobiDB-lite"/>
    </source>
</evidence>
<evidence type="ECO:0000313" key="3">
    <source>
        <dbReference type="Proteomes" id="UP000784294"/>
    </source>
</evidence>
<protein>
    <submittedName>
        <fullName evidence="2">Uncharacterized protein</fullName>
    </submittedName>
</protein>
<organism evidence="2 3">
    <name type="scientific">Protopolystoma xenopodis</name>
    <dbReference type="NCBI Taxonomy" id="117903"/>
    <lineage>
        <taxon>Eukaryota</taxon>
        <taxon>Metazoa</taxon>
        <taxon>Spiralia</taxon>
        <taxon>Lophotrochozoa</taxon>
        <taxon>Platyhelminthes</taxon>
        <taxon>Monogenea</taxon>
        <taxon>Polyopisthocotylea</taxon>
        <taxon>Polystomatidea</taxon>
        <taxon>Polystomatidae</taxon>
        <taxon>Protopolystoma</taxon>
    </lineage>
</organism>
<evidence type="ECO:0000313" key="2">
    <source>
        <dbReference type="EMBL" id="VEL18587.1"/>
    </source>
</evidence>
<dbReference type="AlphaFoldDB" id="A0A3S5A9W3"/>
<proteinExistence type="predicted"/>